<dbReference type="EMBL" id="BAAANT010000025">
    <property type="protein sequence ID" value="GAA2148895.1"/>
    <property type="molecule type" value="Genomic_DNA"/>
</dbReference>
<feature type="transmembrane region" description="Helical" evidence="7">
    <location>
        <begin position="79"/>
        <end position="99"/>
    </location>
</feature>
<evidence type="ECO:0000256" key="3">
    <source>
        <dbReference type="ARBA" id="ARBA00022989"/>
    </source>
</evidence>
<feature type="domain" description="Major facilitator superfamily (MFS) profile" evidence="8">
    <location>
        <begin position="13"/>
        <end position="502"/>
    </location>
</feature>
<feature type="transmembrane region" description="Helical" evidence="7">
    <location>
        <begin position="170"/>
        <end position="188"/>
    </location>
</feature>
<feature type="transmembrane region" description="Helical" evidence="7">
    <location>
        <begin position="142"/>
        <end position="164"/>
    </location>
</feature>
<evidence type="ECO:0000313" key="9">
    <source>
        <dbReference type="EMBL" id="GAA2148895.1"/>
    </source>
</evidence>
<feature type="region of interest" description="Disordered" evidence="6">
    <location>
        <begin position="503"/>
        <end position="522"/>
    </location>
</feature>
<comment type="caution">
    <text evidence="9">The sequence shown here is derived from an EMBL/GenBank/DDBJ whole genome shotgun (WGS) entry which is preliminary data.</text>
</comment>
<feature type="transmembrane region" description="Helical" evidence="7">
    <location>
        <begin position="12"/>
        <end position="36"/>
    </location>
</feature>
<evidence type="ECO:0000313" key="10">
    <source>
        <dbReference type="Proteomes" id="UP001422759"/>
    </source>
</evidence>
<dbReference type="PROSITE" id="PS50850">
    <property type="entry name" value="MFS"/>
    <property type="match status" value="1"/>
</dbReference>
<evidence type="ECO:0000259" key="8">
    <source>
        <dbReference type="PROSITE" id="PS50850"/>
    </source>
</evidence>
<keyword evidence="4 7" id="KW-0472">Membrane</keyword>
<dbReference type="InterPro" id="IPR011701">
    <property type="entry name" value="MFS"/>
</dbReference>
<name>A0ABP5LQW4_9ACTN</name>
<evidence type="ECO:0000256" key="1">
    <source>
        <dbReference type="ARBA" id="ARBA00004651"/>
    </source>
</evidence>
<accession>A0ABP5LQW4</accession>
<feature type="transmembrane region" description="Helical" evidence="7">
    <location>
        <begin position="200"/>
        <end position="219"/>
    </location>
</feature>
<dbReference type="PANTHER" id="PTHR42718">
    <property type="entry name" value="MAJOR FACILITATOR SUPERFAMILY MULTIDRUG TRANSPORTER MFSC"/>
    <property type="match status" value="1"/>
</dbReference>
<dbReference type="InterPro" id="IPR036259">
    <property type="entry name" value="MFS_trans_sf"/>
</dbReference>
<keyword evidence="5" id="KW-0046">Antibiotic resistance</keyword>
<evidence type="ECO:0000256" key="6">
    <source>
        <dbReference type="SAM" id="MobiDB-lite"/>
    </source>
</evidence>
<feature type="transmembrane region" description="Helical" evidence="7">
    <location>
        <begin position="304"/>
        <end position="322"/>
    </location>
</feature>
<comment type="subcellular location">
    <subcellularLocation>
        <location evidence="1">Cell membrane</location>
        <topology evidence="1">Multi-pass membrane protein</topology>
    </subcellularLocation>
</comment>
<dbReference type="InterPro" id="IPR020846">
    <property type="entry name" value="MFS_dom"/>
</dbReference>
<feature type="transmembrane region" description="Helical" evidence="7">
    <location>
        <begin position="270"/>
        <end position="289"/>
    </location>
</feature>
<dbReference type="SUPFAM" id="SSF103473">
    <property type="entry name" value="MFS general substrate transporter"/>
    <property type="match status" value="2"/>
</dbReference>
<protein>
    <submittedName>
        <fullName evidence="9">MFS transporter</fullName>
    </submittedName>
</protein>
<dbReference type="Proteomes" id="UP001422759">
    <property type="component" value="Unassembled WGS sequence"/>
</dbReference>
<evidence type="ECO:0000256" key="7">
    <source>
        <dbReference type="SAM" id="Phobius"/>
    </source>
</evidence>
<evidence type="ECO:0000256" key="2">
    <source>
        <dbReference type="ARBA" id="ARBA00022692"/>
    </source>
</evidence>
<dbReference type="Gene3D" id="1.20.1250.20">
    <property type="entry name" value="MFS general substrate transporter like domains"/>
    <property type="match status" value="1"/>
</dbReference>
<feature type="transmembrane region" description="Helical" evidence="7">
    <location>
        <begin position="105"/>
        <end position="130"/>
    </location>
</feature>
<feature type="transmembrane region" description="Helical" evidence="7">
    <location>
        <begin position="478"/>
        <end position="497"/>
    </location>
</feature>
<evidence type="ECO:0000256" key="4">
    <source>
        <dbReference type="ARBA" id="ARBA00023136"/>
    </source>
</evidence>
<feature type="transmembrane region" description="Helical" evidence="7">
    <location>
        <begin position="231"/>
        <end position="249"/>
    </location>
</feature>
<feature type="transmembrane region" description="Helical" evidence="7">
    <location>
        <begin position="48"/>
        <end position="67"/>
    </location>
</feature>
<keyword evidence="10" id="KW-1185">Reference proteome</keyword>
<reference evidence="10" key="1">
    <citation type="journal article" date="2019" name="Int. J. Syst. Evol. Microbiol.">
        <title>The Global Catalogue of Microorganisms (GCM) 10K type strain sequencing project: providing services to taxonomists for standard genome sequencing and annotation.</title>
        <authorList>
            <consortium name="The Broad Institute Genomics Platform"/>
            <consortium name="The Broad Institute Genome Sequencing Center for Infectious Disease"/>
            <person name="Wu L."/>
            <person name="Ma J."/>
        </authorList>
    </citation>
    <scope>NUCLEOTIDE SEQUENCE [LARGE SCALE GENOMIC DNA]</scope>
    <source>
        <strain evidence="10">JCM 14560</strain>
    </source>
</reference>
<organism evidence="9 10">
    <name type="scientific">Kitasatospora kazusensis</name>
    <dbReference type="NCBI Taxonomy" id="407974"/>
    <lineage>
        <taxon>Bacteria</taxon>
        <taxon>Bacillati</taxon>
        <taxon>Actinomycetota</taxon>
        <taxon>Actinomycetes</taxon>
        <taxon>Kitasatosporales</taxon>
        <taxon>Streptomycetaceae</taxon>
        <taxon>Kitasatospora</taxon>
    </lineage>
</organism>
<dbReference type="CDD" id="cd17321">
    <property type="entry name" value="MFS_MMR_MDR_like"/>
    <property type="match status" value="1"/>
</dbReference>
<evidence type="ECO:0000256" key="5">
    <source>
        <dbReference type="ARBA" id="ARBA00023251"/>
    </source>
</evidence>
<dbReference type="PANTHER" id="PTHR42718:SF49">
    <property type="entry name" value="EXPORT PROTEIN"/>
    <property type="match status" value="1"/>
</dbReference>
<keyword evidence="3 7" id="KW-1133">Transmembrane helix</keyword>
<proteinExistence type="predicted"/>
<gene>
    <name evidence="9" type="ORF">GCM10009760_41490</name>
</gene>
<sequence>MSTAPSGSSRYLVLAAMIFAVAMTFIDQTIVSIAVPNIQHELKLTSTGVQWVVNAYLLTLAAFFAYGGRLADTVGHRRAVVLGVLVFAGASACCGFTPTGSPAEAWLITFRAVQGFGGAVMFPAALAIVVQNFALRERGRALALFFGIAGGLTAIGPVLGGYLTAWTWRAIFWVNLPVAAIALVLIAISKPVTESRPAPMDYRGLALIAGGVALSVFGFQQSQVWGWSNPAIGLCIAAGVLLLVVFAIVEKRTASPLIQVDIFRIRAFSVQNLVLGISMLVFVPVFFFSSEYAQIALGDSSSKAGIFLLYFFIGFVIASQIGGRMLDRDGAKRPVVTGCVLAAVGFYLWAGDATTLSFSGQQWDVVLAGAGMGFMLTPSSTDAVNRASRLSYGEATGITQTVRNYAASLGLAVLGTVLVTDLRSRLTDSLVARGLSHEQAVTEAAHLSQVQAQSGGSGSTADIPQFFRADFAHATQMVLYWMAAVMAAAAVVAMVGLRPGRQAETAAGHQEAPPTGREPGQA</sequence>
<dbReference type="Pfam" id="PF07690">
    <property type="entry name" value="MFS_1"/>
    <property type="match status" value="1"/>
</dbReference>
<dbReference type="Gene3D" id="1.20.1720.10">
    <property type="entry name" value="Multidrug resistance protein D"/>
    <property type="match status" value="1"/>
</dbReference>
<keyword evidence="2 7" id="KW-0812">Transmembrane</keyword>